<evidence type="ECO:0000256" key="4">
    <source>
        <dbReference type="ARBA" id="ARBA00022989"/>
    </source>
</evidence>
<keyword evidence="4 6" id="KW-1133">Transmembrane helix</keyword>
<dbReference type="Pfam" id="PF00854">
    <property type="entry name" value="PTR2"/>
    <property type="match status" value="1"/>
</dbReference>
<feature type="transmembrane region" description="Helical" evidence="6">
    <location>
        <begin position="231"/>
        <end position="250"/>
    </location>
</feature>
<dbReference type="AlphaFoldDB" id="A0AAV7EW46"/>
<name>A0AAV7EW46_ARIFI</name>
<comment type="caution">
    <text evidence="7">The sequence shown here is derived from an EMBL/GenBank/DDBJ whole genome shotgun (WGS) entry which is preliminary data.</text>
</comment>
<evidence type="ECO:0000256" key="2">
    <source>
        <dbReference type="ARBA" id="ARBA00005982"/>
    </source>
</evidence>
<evidence type="ECO:0000313" key="7">
    <source>
        <dbReference type="EMBL" id="KAG9453067.1"/>
    </source>
</evidence>
<feature type="transmembrane region" description="Helical" evidence="6">
    <location>
        <begin position="554"/>
        <end position="573"/>
    </location>
</feature>
<feature type="transmembrane region" description="Helical" evidence="6">
    <location>
        <begin position="386"/>
        <end position="408"/>
    </location>
</feature>
<reference evidence="7 8" key="1">
    <citation type="submission" date="2021-07" db="EMBL/GenBank/DDBJ databases">
        <title>The Aristolochia fimbriata genome: insights into angiosperm evolution, floral development and chemical biosynthesis.</title>
        <authorList>
            <person name="Jiao Y."/>
        </authorList>
    </citation>
    <scope>NUCLEOTIDE SEQUENCE [LARGE SCALE GENOMIC DNA]</scope>
    <source>
        <strain evidence="7">IBCAS-2021</strain>
        <tissue evidence="7">Leaf</tissue>
    </source>
</reference>
<feature type="transmembrane region" description="Helical" evidence="6">
    <location>
        <begin position="87"/>
        <end position="106"/>
    </location>
</feature>
<dbReference type="Gene3D" id="1.20.1250.20">
    <property type="entry name" value="MFS general substrate transporter like domains"/>
    <property type="match status" value="1"/>
</dbReference>
<feature type="transmembrane region" description="Helical" evidence="6">
    <location>
        <begin position="113"/>
        <end position="133"/>
    </location>
</feature>
<evidence type="ECO:0000256" key="3">
    <source>
        <dbReference type="ARBA" id="ARBA00022692"/>
    </source>
</evidence>
<evidence type="ECO:0000313" key="8">
    <source>
        <dbReference type="Proteomes" id="UP000825729"/>
    </source>
</evidence>
<dbReference type="InterPro" id="IPR036259">
    <property type="entry name" value="MFS_trans_sf"/>
</dbReference>
<dbReference type="Proteomes" id="UP000825729">
    <property type="component" value="Unassembled WGS sequence"/>
</dbReference>
<dbReference type="EMBL" id="JAINDJ010000003">
    <property type="protein sequence ID" value="KAG9453067.1"/>
    <property type="molecule type" value="Genomic_DNA"/>
</dbReference>
<proteinExistence type="inferred from homology"/>
<evidence type="ECO:0008006" key="9">
    <source>
        <dbReference type="Google" id="ProtNLM"/>
    </source>
</evidence>
<feature type="transmembrane region" description="Helical" evidence="6">
    <location>
        <begin position="508"/>
        <end position="529"/>
    </location>
</feature>
<keyword evidence="5 6" id="KW-0472">Membrane</keyword>
<keyword evidence="3 6" id="KW-0812">Transmembrane</keyword>
<evidence type="ECO:0000256" key="5">
    <source>
        <dbReference type="ARBA" id="ARBA00023136"/>
    </source>
</evidence>
<sequence>MEVELERKQSDSTKAADDEDWVYDSSVDYKGRVPLRSSTGAWKASFFILALEFSERLSYFGIITNLIIYLTQVLNQDLKTAVKNVNYWFGVSLTVPLIGGFLADACWGRFKTVVLATLLYLLGFVLLTLSQYVPSLKPCESSSDVCSNPRKSHEIVFFVAMYMISIATGAHKPSLESFGADQFDENHVEERKKKMSFFNWWNSALCLGLLLAVTFLVYVQNYVSWAVSDVIVLSVMAASFGIFLGGIRLYRYTIPKGSPLTPLAQVLVAAFVKRNLPLPQSPDKLYELPESRGGDSRILCHTNNLRFLDRAAIVEDHDLESSESALEKKINPWRLATVTRVEETKLVLNVFPIWLGTMVFGVANAQGTSFFIKQGNIMNRKLSRDFTMPAASMYSFTAVAMMVTIAIYDKVVIPRLRRLRNNDRGLSILQRVGIGLGVSILVMISAALVERKRLHSLDPNQPRGGPPISVFWLTPQFIFLGIGDAFTLVGLQEYFYDQVPDSMRSLGMALYLSVIGVASFLTNLLITIIDRITERFSSSSWFLRDLNESRLDNFYWLLAVLSGINLCVYVVLAKRYSYKNVQKS</sequence>
<feature type="transmembrane region" description="Helical" evidence="6">
    <location>
        <begin position="469"/>
        <end position="496"/>
    </location>
</feature>
<accession>A0AAV7EW46</accession>
<feature type="transmembrane region" description="Helical" evidence="6">
    <location>
        <begin position="428"/>
        <end position="449"/>
    </location>
</feature>
<dbReference type="GO" id="GO:0016020">
    <property type="term" value="C:membrane"/>
    <property type="evidence" value="ECO:0007669"/>
    <property type="project" value="UniProtKB-SubCell"/>
</dbReference>
<comment type="similarity">
    <text evidence="2">Belongs to the major facilitator superfamily. Proton-dependent oligopeptide transporter (POT/PTR) (TC 2.A.17) family.</text>
</comment>
<dbReference type="SUPFAM" id="SSF103473">
    <property type="entry name" value="MFS general substrate transporter"/>
    <property type="match status" value="1"/>
</dbReference>
<evidence type="ECO:0000256" key="6">
    <source>
        <dbReference type="SAM" id="Phobius"/>
    </source>
</evidence>
<keyword evidence="8" id="KW-1185">Reference proteome</keyword>
<dbReference type="GO" id="GO:0022857">
    <property type="term" value="F:transmembrane transporter activity"/>
    <property type="evidence" value="ECO:0007669"/>
    <property type="project" value="InterPro"/>
</dbReference>
<dbReference type="InterPro" id="IPR000109">
    <property type="entry name" value="POT_fam"/>
</dbReference>
<evidence type="ECO:0000256" key="1">
    <source>
        <dbReference type="ARBA" id="ARBA00004141"/>
    </source>
</evidence>
<comment type="subcellular location">
    <subcellularLocation>
        <location evidence="1">Membrane</location>
        <topology evidence="1">Multi-pass membrane protein</topology>
    </subcellularLocation>
</comment>
<feature type="transmembrane region" description="Helical" evidence="6">
    <location>
        <begin position="346"/>
        <end position="366"/>
    </location>
</feature>
<feature type="transmembrane region" description="Helical" evidence="6">
    <location>
        <begin position="200"/>
        <end position="219"/>
    </location>
</feature>
<organism evidence="7 8">
    <name type="scientific">Aristolochia fimbriata</name>
    <name type="common">White veined hardy Dutchman's pipe vine</name>
    <dbReference type="NCBI Taxonomy" id="158543"/>
    <lineage>
        <taxon>Eukaryota</taxon>
        <taxon>Viridiplantae</taxon>
        <taxon>Streptophyta</taxon>
        <taxon>Embryophyta</taxon>
        <taxon>Tracheophyta</taxon>
        <taxon>Spermatophyta</taxon>
        <taxon>Magnoliopsida</taxon>
        <taxon>Magnoliidae</taxon>
        <taxon>Piperales</taxon>
        <taxon>Aristolochiaceae</taxon>
        <taxon>Aristolochia</taxon>
    </lineage>
</organism>
<dbReference type="PANTHER" id="PTHR11654">
    <property type="entry name" value="OLIGOPEPTIDE TRANSPORTER-RELATED"/>
    <property type="match status" value="1"/>
</dbReference>
<protein>
    <recommendedName>
        <fullName evidence="9">NPF family transporter</fullName>
    </recommendedName>
</protein>
<gene>
    <name evidence="7" type="ORF">H6P81_005971</name>
</gene>